<comment type="function">
    <text evidence="12 13">Catalyzes the ATP-dependent phosphorylation of L-homoserine to L-homoserine phosphate.</text>
</comment>
<feature type="domain" description="GHMP kinase C-terminal" evidence="15">
    <location>
        <begin position="205"/>
        <end position="271"/>
    </location>
</feature>
<dbReference type="InterPro" id="IPR000870">
    <property type="entry name" value="Homoserine_kinase"/>
</dbReference>
<dbReference type="InterPro" id="IPR014721">
    <property type="entry name" value="Ribsml_uS5_D2-typ_fold_subgr"/>
</dbReference>
<evidence type="ECO:0000256" key="11">
    <source>
        <dbReference type="ARBA" id="ARBA00049375"/>
    </source>
</evidence>
<evidence type="ECO:0000256" key="4">
    <source>
        <dbReference type="ARBA" id="ARBA00017858"/>
    </source>
</evidence>
<comment type="catalytic activity">
    <reaction evidence="11 13">
        <text>L-homoserine + ATP = O-phospho-L-homoserine + ADP + H(+)</text>
        <dbReference type="Rhea" id="RHEA:13985"/>
        <dbReference type="ChEBI" id="CHEBI:15378"/>
        <dbReference type="ChEBI" id="CHEBI:30616"/>
        <dbReference type="ChEBI" id="CHEBI:57476"/>
        <dbReference type="ChEBI" id="CHEBI:57590"/>
        <dbReference type="ChEBI" id="CHEBI:456216"/>
        <dbReference type="EC" id="2.7.1.39"/>
    </reaction>
</comment>
<feature type="domain" description="GHMP kinase N-terminal" evidence="14">
    <location>
        <begin position="56"/>
        <end position="139"/>
    </location>
</feature>
<evidence type="ECO:0000256" key="10">
    <source>
        <dbReference type="ARBA" id="ARBA00022840"/>
    </source>
</evidence>
<keyword evidence="10 13" id="KW-0067">ATP-binding</keyword>
<evidence type="ECO:0000256" key="13">
    <source>
        <dbReference type="HAMAP-Rule" id="MF_00384"/>
    </source>
</evidence>
<dbReference type="EMBL" id="CP003179">
    <property type="protein sequence ID" value="AEW04449.1"/>
    <property type="molecule type" value="Genomic_DNA"/>
</dbReference>
<accession>G8TSS2</accession>
<dbReference type="GO" id="GO:0009088">
    <property type="term" value="P:threonine biosynthetic process"/>
    <property type="evidence" value="ECO:0007669"/>
    <property type="project" value="UniProtKB-UniRule"/>
</dbReference>
<dbReference type="InterPro" id="IPR020568">
    <property type="entry name" value="Ribosomal_Su5_D2-typ_SF"/>
</dbReference>
<dbReference type="UniPathway" id="UPA00050">
    <property type="reaction ID" value="UER00064"/>
</dbReference>
<dbReference type="PANTHER" id="PTHR20861">
    <property type="entry name" value="HOMOSERINE/4-DIPHOSPHOCYTIDYL-2-C-METHYL-D-ERYTHRITOL KINASE"/>
    <property type="match status" value="1"/>
</dbReference>
<evidence type="ECO:0000256" key="12">
    <source>
        <dbReference type="ARBA" id="ARBA00049954"/>
    </source>
</evidence>
<dbReference type="Gene3D" id="3.30.70.890">
    <property type="entry name" value="GHMP kinase, C-terminal domain"/>
    <property type="match status" value="1"/>
</dbReference>
<evidence type="ECO:0000313" key="17">
    <source>
        <dbReference type="Proteomes" id="UP000005439"/>
    </source>
</evidence>
<comment type="subcellular location">
    <subcellularLocation>
        <location evidence="13">Cytoplasm</location>
    </subcellularLocation>
</comment>
<dbReference type="Pfam" id="PF00288">
    <property type="entry name" value="GHMP_kinases_N"/>
    <property type="match status" value="1"/>
</dbReference>
<keyword evidence="13" id="KW-0963">Cytoplasm</keyword>
<dbReference type="PROSITE" id="PS00627">
    <property type="entry name" value="GHMP_KINASES_ATP"/>
    <property type="match status" value="1"/>
</dbReference>
<comment type="pathway">
    <text evidence="1 13">Amino-acid biosynthesis; L-threonine biosynthesis; L-threonine from L-aspartate: step 4/5.</text>
</comment>
<evidence type="ECO:0000256" key="2">
    <source>
        <dbReference type="ARBA" id="ARBA00007370"/>
    </source>
</evidence>
<reference evidence="16 17" key="2">
    <citation type="journal article" date="2012" name="Stand. Genomic Sci.">
        <title>Complete genome sequence of the moderately thermophilic mineral-sulfide-oxidizing firmicute Sulfobacillus acidophilus type strain (NAL(T)).</title>
        <authorList>
            <person name="Anderson I."/>
            <person name="Chertkov O."/>
            <person name="Chen A."/>
            <person name="Saunders E."/>
            <person name="Lapidus A."/>
            <person name="Nolan M."/>
            <person name="Lucas S."/>
            <person name="Hammon N."/>
            <person name="Deshpande S."/>
            <person name="Cheng J.F."/>
            <person name="Han C."/>
            <person name="Tapia R."/>
            <person name="Goodwin L.A."/>
            <person name="Pitluck S."/>
            <person name="Liolios K."/>
            <person name="Pagani I."/>
            <person name="Ivanova N."/>
            <person name="Mikhailova N."/>
            <person name="Pati A."/>
            <person name="Palaniappan K."/>
            <person name="Land M."/>
            <person name="Pan C."/>
            <person name="Rohde M."/>
            <person name="Pukall R."/>
            <person name="Goker M."/>
            <person name="Detter J.C."/>
            <person name="Woyke T."/>
            <person name="Bristow J."/>
            <person name="Eisen J.A."/>
            <person name="Markowitz V."/>
            <person name="Hugenholtz P."/>
            <person name="Kyrpides N.C."/>
            <person name="Klenk H.P."/>
            <person name="Mavromatis K."/>
        </authorList>
    </citation>
    <scope>NUCLEOTIDE SEQUENCE [LARGE SCALE GENOMIC DNA]</scope>
    <source>
        <strain evidence="17">ATCC 700253 / DSM 10332 / NAL</strain>
    </source>
</reference>
<dbReference type="GO" id="GO:0004413">
    <property type="term" value="F:homoserine kinase activity"/>
    <property type="evidence" value="ECO:0007669"/>
    <property type="project" value="UniProtKB-UniRule"/>
</dbReference>
<evidence type="ECO:0000259" key="15">
    <source>
        <dbReference type="Pfam" id="PF08544"/>
    </source>
</evidence>
<dbReference type="Pfam" id="PF08544">
    <property type="entry name" value="GHMP_kinases_C"/>
    <property type="match status" value="1"/>
</dbReference>
<evidence type="ECO:0000259" key="14">
    <source>
        <dbReference type="Pfam" id="PF00288"/>
    </source>
</evidence>
<dbReference type="GO" id="GO:0005737">
    <property type="term" value="C:cytoplasm"/>
    <property type="evidence" value="ECO:0007669"/>
    <property type="project" value="UniProtKB-SubCell"/>
</dbReference>
<dbReference type="NCBIfam" id="TIGR00191">
    <property type="entry name" value="thrB"/>
    <property type="match status" value="1"/>
</dbReference>
<reference evidence="17" key="1">
    <citation type="submission" date="2011-12" db="EMBL/GenBank/DDBJ databases">
        <title>The complete genome of chromosome of Sulfobacillus acidophilus DSM 10332.</title>
        <authorList>
            <person name="Lucas S."/>
            <person name="Han J."/>
            <person name="Lapidus A."/>
            <person name="Bruce D."/>
            <person name="Goodwin L."/>
            <person name="Pitluck S."/>
            <person name="Peters L."/>
            <person name="Kyrpides N."/>
            <person name="Mavromatis K."/>
            <person name="Ivanova N."/>
            <person name="Mikhailova N."/>
            <person name="Chertkov O."/>
            <person name="Saunders E."/>
            <person name="Detter J.C."/>
            <person name="Tapia R."/>
            <person name="Han C."/>
            <person name="Land M."/>
            <person name="Hauser L."/>
            <person name="Markowitz V."/>
            <person name="Cheng J.-F."/>
            <person name="Hugenholtz P."/>
            <person name="Woyke T."/>
            <person name="Wu D."/>
            <person name="Pukall R."/>
            <person name="Gehrich-Schroeter G."/>
            <person name="Schneider S."/>
            <person name="Klenk H.-P."/>
            <person name="Eisen J.A."/>
        </authorList>
    </citation>
    <scope>NUCLEOTIDE SEQUENCE [LARGE SCALE GENOMIC DNA]</scope>
    <source>
        <strain evidence="17">ATCC 700253 / DSM 10332 / NAL</strain>
    </source>
</reference>
<evidence type="ECO:0000256" key="9">
    <source>
        <dbReference type="ARBA" id="ARBA00022777"/>
    </source>
</evidence>
<dbReference type="STRING" id="679936.Sulac_0947"/>
<dbReference type="PATRIC" id="fig|679936.5.peg.1002"/>
<evidence type="ECO:0000256" key="1">
    <source>
        <dbReference type="ARBA" id="ARBA00005015"/>
    </source>
</evidence>
<dbReference type="InterPro" id="IPR013750">
    <property type="entry name" value="GHMP_kinase_C_dom"/>
</dbReference>
<dbReference type="KEGG" id="sap:Sulac_0947"/>
<evidence type="ECO:0000256" key="3">
    <source>
        <dbReference type="ARBA" id="ARBA00012078"/>
    </source>
</evidence>
<dbReference type="AlphaFoldDB" id="G8TSS2"/>
<evidence type="ECO:0000256" key="5">
    <source>
        <dbReference type="ARBA" id="ARBA00022605"/>
    </source>
</evidence>
<keyword evidence="7 13" id="KW-0791">Threonine biosynthesis</keyword>
<dbReference type="GO" id="GO:0005524">
    <property type="term" value="F:ATP binding"/>
    <property type="evidence" value="ECO:0007669"/>
    <property type="project" value="UniProtKB-UniRule"/>
</dbReference>
<keyword evidence="6 13" id="KW-0808">Transferase</keyword>
<gene>
    <name evidence="13" type="primary">thrB</name>
    <name evidence="16" type="ordered locus">Sulac_0947</name>
</gene>
<dbReference type="PIRSF" id="PIRSF000676">
    <property type="entry name" value="Homoser_kin"/>
    <property type="match status" value="1"/>
</dbReference>
<comment type="similarity">
    <text evidence="2 13">Belongs to the GHMP kinase family. Homoserine kinase subfamily.</text>
</comment>
<keyword evidence="5 13" id="KW-0028">Amino-acid biosynthesis</keyword>
<dbReference type="Proteomes" id="UP000005439">
    <property type="component" value="Chromosome"/>
</dbReference>
<feature type="binding site" evidence="13">
    <location>
        <begin position="86"/>
        <end position="96"/>
    </location>
    <ligand>
        <name>ATP</name>
        <dbReference type="ChEBI" id="CHEBI:30616"/>
    </ligand>
</feature>
<dbReference type="InterPro" id="IPR036554">
    <property type="entry name" value="GHMP_kinase_C_sf"/>
</dbReference>
<dbReference type="SUPFAM" id="SSF55060">
    <property type="entry name" value="GHMP Kinase, C-terminal domain"/>
    <property type="match status" value="1"/>
</dbReference>
<evidence type="ECO:0000256" key="6">
    <source>
        <dbReference type="ARBA" id="ARBA00022679"/>
    </source>
</evidence>
<dbReference type="PRINTS" id="PR00958">
    <property type="entry name" value="HOMSERKINASE"/>
</dbReference>
<dbReference type="InterPro" id="IPR006203">
    <property type="entry name" value="GHMP_knse_ATP-bd_CS"/>
</dbReference>
<sequence>MWHIKVPASTANLGSGFDSLGMALSIYLECWFTLDDSLAIEVRGEGRGMIPETSDNLVWRTADTLYRHVTGSPMPTGRLKVVSQIPLARGLGSSAAAIVAGLLLANTVLEKRLTVDELMEWALKLEGHPDNVAAALYGGFVFAWNDGRRVHVHHYRSPELKVLLIIPSFHVSTEAARQVLPTQVSLEDALFNSQRLALWIHAVSQRDWSLLRYAGEDRLHQPYREALVPGMRPIIEGALAAGAEFAALSGSGPTMIALVSPDRLEGVRRRVFEIAEAVFPEGFTVHETAPSPWGAQSVLDSWRWRSASNIPWHTRLLQTSTQV</sequence>
<protein>
    <recommendedName>
        <fullName evidence="4 13">Homoserine kinase</fullName>
        <shortName evidence="13">HK</shortName>
        <shortName evidence="13">HSK</shortName>
        <ecNumber evidence="3 13">2.7.1.39</ecNumber>
    </recommendedName>
</protein>
<dbReference type="EC" id="2.7.1.39" evidence="3 13"/>
<keyword evidence="8 13" id="KW-0547">Nucleotide-binding</keyword>
<dbReference type="SUPFAM" id="SSF54211">
    <property type="entry name" value="Ribosomal protein S5 domain 2-like"/>
    <property type="match status" value="1"/>
</dbReference>
<dbReference type="PANTHER" id="PTHR20861:SF1">
    <property type="entry name" value="HOMOSERINE KINASE"/>
    <property type="match status" value="1"/>
</dbReference>
<dbReference type="InterPro" id="IPR006204">
    <property type="entry name" value="GHMP_kinase_N_dom"/>
</dbReference>
<dbReference type="HAMAP" id="MF_00384">
    <property type="entry name" value="Homoser_kinase"/>
    <property type="match status" value="1"/>
</dbReference>
<dbReference type="Gene3D" id="3.30.230.10">
    <property type="match status" value="1"/>
</dbReference>
<keyword evidence="17" id="KW-1185">Reference proteome</keyword>
<evidence type="ECO:0000256" key="7">
    <source>
        <dbReference type="ARBA" id="ARBA00022697"/>
    </source>
</evidence>
<evidence type="ECO:0000256" key="8">
    <source>
        <dbReference type="ARBA" id="ARBA00022741"/>
    </source>
</evidence>
<keyword evidence="9 13" id="KW-0418">Kinase</keyword>
<organism evidence="16 17">
    <name type="scientific">Sulfobacillus acidophilus (strain ATCC 700253 / DSM 10332 / NAL)</name>
    <dbReference type="NCBI Taxonomy" id="679936"/>
    <lineage>
        <taxon>Bacteria</taxon>
        <taxon>Bacillati</taxon>
        <taxon>Bacillota</taxon>
        <taxon>Clostridia</taxon>
        <taxon>Eubacteriales</taxon>
        <taxon>Clostridiales Family XVII. Incertae Sedis</taxon>
        <taxon>Sulfobacillus</taxon>
    </lineage>
</organism>
<evidence type="ECO:0000313" key="16">
    <source>
        <dbReference type="EMBL" id="AEW04449.1"/>
    </source>
</evidence>
<proteinExistence type="inferred from homology"/>
<dbReference type="HOGENOM" id="CLU_041243_0_2_9"/>
<name>G8TSS2_SULAD</name>